<sequence>MIPAVAEIQLEDTHRLIPSKYSASGTVLSRLAEDESSLSDLMELDGATNDRLLGEEGLLPGISVHELVYGVRYAHIVNAAFTHAGPMGGRFNNSERGAWYCAVERETSIAEVAFHKLRQLEEVDWNEEEVSTFDDYLADFTTPLQDLRASKPQYRRFLKAGPIPDCYADSQQLAVVLLGQQSNGIVYPSVRKKGGTCIVCFRPTLVYNVRQAARLELRLLAGREFADSDIREVPLNM</sequence>
<proteinExistence type="predicted"/>
<evidence type="ECO:0000259" key="1">
    <source>
        <dbReference type="SMART" id="SM00953"/>
    </source>
</evidence>
<name>A0AAU7CUY1_9BACT</name>
<feature type="domain" description="RES" evidence="1">
    <location>
        <begin position="80"/>
        <end position="212"/>
    </location>
</feature>
<dbReference type="EMBL" id="CP121194">
    <property type="protein sequence ID" value="XBH09149.1"/>
    <property type="molecule type" value="Genomic_DNA"/>
</dbReference>
<protein>
    <submittedName>
        <fullName evidence="2">RES family NAD+ phosphorylase</fullName>
    </submittedName>
</protein>
<dbReference type="Pfam" id="PF08808">
    <property type="entry name" value="RES"/>
    <property type="match status" value="1"/>
</dbReference>
<reference evidence="2" key="1">
    <citation type="submission" date="2023-03" db="EMBL/GenBank/DDBJ databases">
        <title>Edaphobacter sp.</title>
        <authorList>
            <person name="Huber K.J."/>
            <person name="Papendorf J."/>
            <person name="Pilke C."/>
            <person name="Bunk B."/>
            <person name="Sproeer C."/>
            <person name="Pester M."/>
        </authorList>
    </citation>
    <scope>NUCLEOTIDE SEQUENCE</scope>
    <source>
        <strain evidence="2">DSM 109919</strain>
        <strain evidence="3">DSM 109920</strain>
    </source>
</reference>
<evidence type="ECO:0000313" key="3">
    <source>
        <dbReference type="EMBL" id="XBH12363.1"/>
    </source>
</evidence>
<dbReference type="SMART" id="SM00953">
    <property type="entry name" value="RES"/>
    <property type="match status" value="1"/>
</dbReference>
<dbReference type="AlphaFoldDB" id="A0AAU7CUY1"/>
<organism evidence="2">
    <name type="scientific">Edaphobacter paludis</name>
    <dbReference type="NCBI Taxonomy" id="3035702"/>
    <lineage>
        <taxon>Bacteria</taxon>
        <taxon>Pseudomonadati</taxon>
        <taxon>Acidobacteriota</taxon>
        <taxon>Terriglobia</taxon>
        <taxon>Terriglobales</taxon>
        <taxon>Acidobacteriaceae</taxon>
        <taxon>Edaphobacter</taxon>
    </lineage>
</organism>
<gene>
    <name evidence="2" type="ORF">P4G45_11720</name>
    <name evidence="3" type="ORF">P8936_11715</name>
</gene>
<dbReference type="EMBL" id="CP121195">
    <property type="protein sequence ID" value="XBH12363.1"/>
    <property type="molecule type" value="Genomic_DNA"/>
</dbReference>
<accession>A0AAU7CUY1</accession>
<dbReference type="KEGG" id="epl:P4G45_11720"/>
<dbReference type="InterPro" id="IPR014914">
    <property type="entry name" value="RES_dom"/>
</dbReference>
<dbReference type="RefSeq" id="WP_348266659.1">
    <property type="nucleotide sequence ID" value="NZ_CP121194.1"/>
</dbReference>
<evidence type="ECO:0000313" key="2">
    <source>
        <dbReference type="EMBL" id="XBH09149.1"/>
    </source>
</evidence>
<accession>A0AAU7D572</accession>